<reference evidence="3" key="1">
    <citation type="submission" date="2019-08" db="EMBL/GenBank/DDBJ databases">
        <title>The improved chromosome-level genome for the pearl oyster Pinctada fucata martensii using PacBio sequencing and Hi-C.</title>
        <authorList>
            <person name="Zheng Z."/>
        </authorList>
    </citation>
    <scope>NUCLEOTIDE SEQUENCE</scope>
    <source>
        <strain evidence="3">ZZ-2019</strain>
        <tissue evidence="3">Adductor muscle</tissue>
    </source>
</reference>
<protein>
    <submittedName>
        <fullName evidence="3">Uncharacterized protein</fullName>
    </submittedName>
</protein>
<keyword evidence="2" id="KW-1133">Transmembrane helix</keyword>
<feature type="transmembrane region" description="Helical" evidence="2">
    <location>
        <begin position="229"/>
        <end position="247"/>
    </location>
</feature>
<dbReference type="Proteomes" id="UP001186944">
    <property type="component" value="Unassembled WGS sequence"/>
</dbReference>
<evidence type="ECO:0000256" key="2">
    <source>
        <dbReference type="SAM" id="Phobius"/>
    </source>
</evidence>
<keyword evidence="2" id="KW-0812">Transmembrane</keyword>
<proteinExistence type="predicted"/>
<feature type="compositionally biased region" description="Basic and acidic residues" evidence="1">
    <location>
        <begin position="347"/>
        <end position="395"/>
    </location>
</feature>
<sequence>MSKHREKVVKMKKTLKKIDRNVHRRYSSFCVQEESYFPFTWGYGKLYAARRFVIRAAVGMFCIACLYALVLLFVEAIGLLVEVLTFTMMGIIVNAGSTLRYVSMALLVLVYMHDCYSNVYESYLTFNKTVCEDVMDRVEDLKKVASLPSSMQENAAFQVKPVEAVDEIPTAISFNKKDPQWRIGHLLLFLDSCDTPRIPLKLFQQVCEVRVHGAPGPVYINLLRATGKFLIIVVFLFFVMIVVMAFGNVHQISSTNQTLATLAGGFVPMLLKNVLPRRSVKLNLKTLSFKGQIDEIISDFKQNWPLCDLICEEEKEGSEEGGDTKSEDDLDTEKGSKENLVDDDDKKDEGNEKSKNDKEKEKEKEKPEKNIEIYMKGNREKKMSTDKTDNHKEKNGGLMAVNPETMKLLPRFSIVEDNLVDLFIDLSEAENDTPWHISGSNESIPSLSMLPEDSDIPHYQRTSIPEIRVTSN</sequence>
<organism evidence="3 4">
    <name type="scientific">Pinctada imbricata</name>
    <name type="common">Atlantic pearl-oyster</name>
    <name type="synonym">Pinctada martensii</name>
    <dbReference type="NCBI Taxonomy" id="66713"/>
    <lineage>
        <taxon>Eukaryota</taxon>
        <taxon>Metazoa</taxon>
        <taxon>Spiralia</taxon>
        <taxon>Lophotrochozoa</taxon>
        <taxon>Mollusca</taxon>
        <taxon>Bivalvia</taxon>
        <taxon>Autobranchia</taxon>
        <taxon>Pteriomorphia</taxon>
        <taxon>Pterioida</taxon>
        <taxon>Pterioidea</taxon>
        <taxon>Pteriidae</taxon>
        <taxon>Pinctada</taxon>
    </lineage>
</organism>
<dbReference type="AlphaFoldDB" id="A0AA88YDS6"/>
<feature type="transmembrane region" description="Helical" evidence="2">
    <location>
        <begin position="52"/>
        <end position="74"/>
    </location>
</feature>
<name>A0AA88YDS6_PINIB</name>
<gene>
    <name evidence="3" type="ORF">FSP39_006015</name>
</gene>
<feature type="region of interest" description="Disordered" evidence="1">
    <location>
        <begin position="436"/>
        <end position="472"/>
    </location>
</feature>
<comment type="caution">
    <text evidence="3">The sequence shown here is derived from an EMBL/GenBank/DDBJ whole genome shotgun (WGS) entry which is preliminary data.</text>
</comment>
<feature type="transmembrane region" description="Helical" evidence="2">
    <location>
        <begin position="86"/>
        <end position="112"/>
    </location>
</feature>
<keyword evidence="4" id="KW-1185">Reference proteome</keyword>
<keyword evidence="2" id="KW-0472">Membrane</keyword>
<feature type="compositionally biased region" description="Basic and acidic residues" evidence="1">
    <location>
        <begin position="322"/>
        <end position="340"/>
    </location>
</feature>
<dbReference type="EMBL" id="VSWD01000006">
    <property type="protein sequence ID" value="KAK3099540.1"/>
    <property type="molecule type" value="Genomic_DNA"/>
</dbReference>
<feature type="region of interest" description="Disordered" evidence="1">
    <location>
        <begin position="314"/>
        <end position="397"/>
    </location>
</feature>
<evidence type="ECO:0000256" key="1">
    <source>
        <dbReference type="SAM" id="MobiDB-lite"/>
    </source>
</evidence>
<evidence type="ECO:0000313" key="3">
    <source>
        <dbReference type="EMBL" id="KAK3099540.1"/>
    </source>
</evidence>
<evidence type="ECO:0000313" key="4">
    <source>
        <dbReference type="Proteomes" id="UP001186944"/>
    </source>
</evidence>
<accession>A0AA88YDS6</accession>